<reference evidence="3 4" key="1">
    <citation type="journal article" date="2018" name="Mol. Biol. Evol.">
        <title>Broad Genomic Sampling Reveals a Smut Pathogenic Ancestry of the Fungal Clade Ustilaginomycotina.</title>
        <authorList>
            <person name="Kijpornyongpan T."/>
            <person name="Mondo S.J."/>
            <person name="Barry K."/>
            <person name="Sandor L."/>
            <person name="Lee J."/>
            <person name="Lipzen A."/>
            <person name="Pangilinan J."/>
            <person name="LaButti K."/>
            <person name="Hainaut M."/>
            <person name="Henrissat B."/>
            <person name="Grigoriev I.V."/>
            <person name="Spatafora J.W."/>
            <person name="Aime M.C."/>
        </authorList>
    </citation>
    <scope>NUCLEOTIDE SEQUENCE [LARGE SCALE GENOMIC DNA]</scope>
    <source>
        <strain evidence="3 4">MCA 4658</strain>
    </source>
</reference>
<feature type="transmembrane region" description="Helical" evidence="1">
    <location>
        <begin position="20"/>
        <end position="39"/>
    </location>
</feature>
<organism evidence="3 4">
    <name type="scientific">Ceraceosorus guamensis</name>
    <dbReference type="NCBI Taxonomy" id="1522189"/>
    <lineage>
        <taxon>Eukaryota</taxon>
        <taxon>Fungi</taxon>
        <taxon>Dikarya</taxon>
        <taxon>Basidiomycota</taxon>
        <taxon>Ustilaginomycotina</taxon>
        <taxon>Exobasidiomycetes</taxon>
        <taxon>Ceraceosorales</taxon>
        <taxon>Ceraceosoraceae</taxon>
        <taxon>Ceraceosorus</taxon>
    </lineage>
</organism>
<dbReference type="PANTHER" id="PTHR37539">
    <property type="entry name" value="SECRETED PROTEIN-RELATED"/>
    <property type="match status" value="1"/>
</dbReference>
<dbReference type="RefSeq" id="XP_025368484.1">
    <property type="nucleotide sequence ID" value="XM_025514306.1"/>
</dbReference>
<feature type="domain" description="ER-bound oxygenase mpaB/mpaB'/Rubber oxygenase catalytic" evidence="2">
    <location>
        <begin position="416"/>
        <end position="665"/>
    </location>
</feature>
<keyword evidence="4" id="KW-1185">Reference proteome</keyword>
<proteinExistence type="predicted"/>
<evidence type="ECO:0000256" key="1">
    <source>
        <dbReference type="SAM" id="Phobius"/>
    </source>
</evidence>
<evidence type="ECO:0000259" key="2">
    <source>
        <dbReference type="Pfam" id="PF09995"/>
    </source>
</evidence>
<keyword evidence="1" id="KW-0472">Membrane</keyword>
<evidence type="ECO:0000313" key="4">
    <source>
        <dbReference type="Proteomes" id="UP000245783"/>
    </source>
</evidence>
<gene>
    <name evidence="3" type="ORF">IE81DRAFT_324713</name>
</gene>
<dbReference type="Proteomes" id="UP000245783">
    <property type="component" value="Unassembled WGS sequence"/>
</dbReference>
<feature type="transmembrane region" description="Helical" evidence="1">
    <location>
        <begin position="88"/>
        <end position="108"/>
    </location>
</feature>
<dbReference type="EMBL" id="KZ819395">
    <property type="protein sequence ID" value="PWN41324.1"/>
    <property type="molecule type" value="Genomic_DNA"/>
</dbReference>
<accession>A0A316VVK6</accession>
<protein>
    <recommendedName>
        <fullName evidence="2">ER-bound oxygenase mpaB/mpaB'/Rubber oxygenase catalytic domain-containing protein</fullName>
    </recommendedName>
</protein>
<dbReference type="OrthoDB" id="6361347at2759"/>
<dbReference type="InParanoid" id="A0A316VVK6"/>
<dbReference type="PANTHER" id="PTHR37539:SF1">
    <property type="entry name" value="ER-BOUND OXYGENASE MPAB_MPAB'_RUBBER OXYGENASE CATALYTIC DOMAIN-CONTAINING PROTEIN"/>
    <property type="match status" value="1"/>
</dbReference>
<dbReference type="AlphaFoldDB" id="A0A316VVK6"/>
<dbReference type="GO" id="GO:0016491">
    <property type="term" value="F:oxidoreductase activity"/>
    <property type="evidence" value="ECO:0007669"/>
    <property type="project" value="InterPro"/>
</dbReference>
<dbReference type="InterPro" id="IPR018713">
    <property type="entry name" value="MPAB/Lcp_cat_dom"/>
</dbReference>
<keyword evidence="1" id="KW-1133">Transmembrane helix</keyword>
<dbReference type="STRING" id="1522189.A0A316VVK6"/>
<name>A0A316VVK6_9BASI</name>
<evidence type="ECO:0000313" key="3">
    <source>
        <dbReference type="EMBL" id="PWN41324.1"/>
    </source>
</evidence>
<keyword evidence="1" id="KW-0812">Transmembrane</keyword>
<dbReference type="InterPro" id="IPR037473">
    <property type="entry name" value="Lcp-like"/>
</dbReference>
<sequence>MTAWKAARPLWSVTTHVGHALQSAPFTPSVMLLVSLLFLSHTPLLPSWLFYALSISSQTLFSFYLPSISARLQWPLLALTVSCCALRLHPSFALLCVVPFALLLLLVLPLPGGSANSSTCTLLLSNGSPHQASSFSPLSSIKAHLEWSRLARSRGQTPQELAKSIKDDTDFHWDLPPCDTEGEALPLDPTQRESRRAKPEIGEVIRSWDRIVVWDADCVPFAVLESWRSLLDPVADAAVRAFLGTSSKDDPAPASCDPLTALADLLLSSSDSSPQSARVDAAHSSAASAFFRDACRRPPRGAGAVSEAWYAAQAEATGPTEKLDLLQQHSESCENVLPNIRAEQARGNHRQVLAPHEGIANAHELQEESRVIAAGQDFFHRHGPPLLVSLLHAGLAGGFASPRIRRVLNSTGYLMNPASSKGSTKGGVPVSQASKDRTFRRLLETTEWILDVMENVEALQLPTEVHAQRDAAAWLQTAGKGWLSTSRVRLLHSSVRVRLSRAHNAQERNQDSALDAINQEDLLATLCSFAIVPLWSLQSMGLPPTMQEREDYVSLWRHVGFYVGIEPELLRRCFGTVSKAERCFYYIASHHFLHVAPLRDLPPPPPLSKTGGAVPLEGFKGPALPLLYSTSNRAPSNMSFASHLAIARYLMGPSLATALCIPATSYPWGSLRVNLSVLILILPPLFARSYGRHLRPSWGNRLRDNARILLRRVTLWNLQKMGKGRAKFHPPPALQVDQSSTGAQAPSLQTALLHATAEKAQEIVLDQASGEKMRDEYHSLMAEMGIVLLMTCLSSTLLVSLIVRHGLIRMWA</sequence>
<feature type="transmembrane region" description="Helical" evidence="1">
    <location>
        <begin position="48"/>
        <end position="68"/>
    </location>
</feature>
<feature type="transmembrane region" description="Helical" evidence="1">
    <location>
        <begin position="780"/>
        <end position="803"/>
    </location>
</feature>
<dbReference type="Pfam" id="PF09995">
    <property type="entry name" value="MPAB_Lcp_cat"/>
    <property type="match status" value="1"/>
</dbReference>
<dbReference type="GeneID" id="37036176"/>